<feature type="domain" description="TF-B3" evidence="6">
    <location>
        <begin position="172"/>
        <end position="209"/>
    </location>
</feature>
<dbReference type="GO" id="GO:0005634">
    <property type="term" value="C:nucleus"/>
    <property type="evidence" value="ECO:0007669"/>
    <property type="project" value="UniProtKB-SubCell"/>
</dbReference>
<dbReference type="EMBL" id="JACGCM010001965">
    <property type="protein sequence ID" value="KAF6146670.1"/>
    <property type="molecule type" value="Genomic_DNA"/>
</dbReference>
<dbReference type="AlphaFoldDB" id="A0A7J7LVW3"/>
<evidence type="ECO:0000256" key="5">
    <source>
        <dbReference type="ARBA" id="ARBA00023242"/>
    </source>
</evidence>
<proteinExistence type="predicted"/>
<comment type="subcellular location">
    <subcellularLocation>
        <location evidence="1">Nucleus</location>
    </subcellularLocation>
</comment>
<reference evidence="7 8" key="1">
    <citation type="journal article" date="2020" name="IScience">
        <title>Genome Sequencing of the Endangered Kingdonia uniflora (Circaeasteraceae, Ranunculales) Reveals Potential Mechanisms of Evolutionary Specialization.</title>
        <authorList>
            <person name="Sun Y."/>
            <person name="Deng T."/>
            <person name="Zhang A."/>
            <person name="Moore M.J."/>
            <person name="Landis J.B."/>
            <person name="Lin N."/>
            <person name="Zhang H."/>
            <person name="Zhang X."/>
            <person name="Huang J."/>
            <person name="Zhang X."/>
            <person name="Sun H."/>
            <person name="Wang H."/>
        </authorList>
    </citation>
    <scope>NUCLEOTIDE SEQUENCE [LARGE SCALE GENOMIC DNA]</scope>
    <source>
        <strain evidence="7">TB1705</strain>
        <tissue evidence="7">Leaf</tissue>
    </source>
</reference>
<evidence type="ECO:0000313" key="8">
    <source>
        <dbReference type="Proteomes" id="UP000541444"/>
    </source>
</evidence>
<evidence type="ECO:0000256" key="2">
    <source>
        <dbReference type="ARBA" id="ARBA00023015"/>
    </source>
</evidence>
<comment type="caution">
    <text evidence="7">The sequence shown here is derived from an EMBL/GenBank/DDBJ whole genome shotgun (WGS) entry which is preliminary data.</text>
</comment>
<gene>
    <name evidence="7" type="ORF">GIB67_008956</name>
</gene>
<dbReference type="InterPro" id="IPR044837">
    <property type="entry name" value="REM16-like"/>
</dbReference>
<keyword evidence="2" id="KW-0805">Transcription regulation</keyword>
<evidence type="ECO:0000259" key="6">
    <source>
        <dbReference type="PROSITE" id="PS50863"/>
    </source>
</evidence>
<sequence>MALVDFSSSTTSTTTPMALCEVVEDHCESSTRRFRYNSITTVWARERTKDVQRNLDPKHPSFVKPSQVSGAFMLNLPRFCNEFLFKEDVIFTLVNENEVPFTVRFSGRKFSVRWKAFSNDNNLVERDALVFELVKPAKFQAYIIRAYGSSGVDGNLDEDDIEYQVQFTNKGFTAGWSRFSVAHNIGLGDALVFQLVTDSKFLVYIIRAYSPGNNESSISSMPSPFPISIEVEKYNAGFKVWQMGPGCIPMRSFLLLLMFARLKWALLQVQSLTALVCWADFGVVFDWGIWVFGGGLLDFDVVSERAA</sequence>
<dbReference type="InterPro" id="IPR003340">
    <property type="entry name" value="B3_DNA-bd"/>
</dbReference>
<keyword evidence="8" id="KW-1185">Reference proteome</keyword>
<dbReference type="SMART" id="SM01019">
    <property type="entry name" value="B3"/>
    <property type="match status" value="1"/>
</dbReference>
<keyword evidence="5" id="KW-0539">Nucleus</keyword>
<dbReference type="Pfam" id="PF02362">
    <property type="entry name" value="B3"/>
    <property type="match status" value="1"/>
</dbReference>
<dbReference type="Proteomes" id="UP000541444">
    <property type="component" value="Unassembled WGS sequence"/>
</dbReference>
<dbReference type="CDD" id="cd10017">
    <property type="entry name" value="B3_DNA"/>
    <property type="match status" value="1"/>
</dbReference>
<name>A0A7J7LVW3_9MAGN</name>
<accession>A0A7J7LVW3</accession>
<dbReference type="PANTHER" id="PTHR31391">
    <property type="entry name" value="B3 DOMAIN-CONTAINING PROTEIN OS11G0197600-RELATED"/>
    <property type="match status" value="1"/>
</dbReference>
<evidence type="ECO:0000256" key="1">
    <source>
        <dbReference type="ARBA" id="ARBA00004123"/>
    </source>
</evidence>
<dbReference type="GO" id="GO:0003677">
    <property type="term" value="F:DNA binding"/>
    <property type="evidence" value="ECO:0007669"/>
    <property type="project" value="UniProtKB-KW"/>
</dbReference>
<organism evidence="7 8">
    <name type="scientific">Kingdonia uniflora</name>
    <dbReference type="NCBI Taxonomy" id="39325"/>
    <lineage>
        <taxon>Eukaryota</taxon>
        <taxon>Viridiplantae</taxon>
        <taxon>Streptophyta</taxon>
        <taxon>Embryophyta</taxon>
        <taxon>Tracheophyta</taxon>
        <taxon>Spermatophyta</taxon>
        <taxon>Magnoliopsida</taxon>
        <taxon>Ranunculales</taxon>
        <taxon>Circaeasteraceae</taxon>
        <taxon>Kingdonia</taxon>
    </lineage>
</organism>
<dbReference type="SUPFAM" id="SSF101936">
    <property type="entry name" value="DNA-binding pseudobarrel domain"/>
    <property type="match status" value="2"/>
</dbReference>
<dbReference type="InterPro" id="IPR015300">
    <property type="entry name" value="DNA-bd_pseudobarrel_sf"/>
</dbReference>
<keyword evidence="4" id="KW-0804">Transcription</keyword>
<evidence type="ECO:0000313" key="7">
    <source>
        <dbReference type="EMBL" id="KAF6146670.1"/>
    </source>
</evidence>
<dbReference type="Gene3D" id="2.40.330.10">
    <property type="entry name" value="DNA-binding pseudobarrel domain"/>
    <property type="match status" value="2"/>
</dbReference>
<evidence type="ECO:0000256" key="3">
    <source>
        <dbReference type="ARBA" id="ARBA00023125"/>
    </source>
</evidence>
<dbReference type="OrthoDB" id="1909330at2759"/>
<keyword evidence="3" id="KW-0238">DNA-binding</keyword>
<dbReference type="PANTHER" id="PTHR31391:SF4">
    <property type="entry name" value="B3 DOMAIN-CONTAINING PROTEIN OS03G0184500"/>
    <property type="match status" value="1"/>
</dbReference>
<dbReference type="PROSITE" id="PS50863">
    <property type="entry name" value="B3"/>
    <property type="match status" value="1"/>
</dbReference>
<protein>
    <recommendedName>
        <fullName evidence="6">TF-B3 domain-containing protein</fullName>
    </recommendedName>
</protein>
<evidence type="ECO:0000256" key="4">
    <source>
        <dbReference type="ARBA" id="ARBA00023163"/>
    </source>
</evidence>